<evidence type="ECO:0000256" key="1">
    <source>
        <dbReference type="SAM" id="SignalP"/>
    </source>
</evidence>
<dbReference type="NCBIfam" id="TIGR01451">
    <property type="entry name" value="B_ant_repeat"/>
    <property type="match status" value="1"/>
</dbReference>
<feature type="chain" id="PRO_5046329558" evidence="1">
    <location>
        <begin position="20"/>
        <end position="341"/>
    </location>
</feature>
<evidence type="ECO:0000259" key="2">
    <source>
        <dbReference type="Pfam" id="PF01345"/>
    </source>
</evidence>
<organism evidence="3 4">
    <name type="scientific">Tahibacter amnicola</name>
    <dbReference type="NCBI Taxonomy" id="2976241"/>
    <lineage>
        <taxon>Bacteria</taxon>
        <taxon>Pseudomonadati</taxon>
        <taxon>Pseudomonadota</taxon>
        <taxon>Gammaproteobacteria</taxon>
        <taxon>Lysobacterales</taxon>
        <taxon>Rhodanobacteraceae</taxon>
        <taxon>Tahibacter</taxon>
    </lineage>
</organism>
<sequence length="341" mass="34220">MKRKAITLGMALLYSSAQGTEVTVKNDSLTDNTNAVVVSGFVAGEAAASWLTAPCAGDIRAIQMYWRSASGGSGTTIGNAIEILRGGTFPVPGSVAATIGGPVLTDSVMNEYRYLDENNTIPLSVPVSQGENFVVAFSFLETPPAPGPSVVRDTDGILSGRNALLASVGGSFIWFDSAALGLSGDWVIRAVLDCPVVAQNADVSVTMSASAPGYTAGASLSYTVVVANAGPSAAGNTSVVDIFPGAFGSIAWTCTASGGASCTSGGTGNITQVVSLPAGSQLTYAINGNVLATTTGVLSNSATAVVGGPAADPNSANNTATLELLPFSDVIFQSGFESPSQ</sequence>
<dbReference type="InterPro" id="IPR001434">
    <property type="entry name" value="OmcB-like_DUF11"/>
</dbReference>
<evidence type="ECO:0000313" key="3">
    <source>
        <dbReference type="EMBL" id="UXI67409.1"/>
    </source>
</evidence>
<dbReference type="InterPro" id="IPR047589">
    <property type="entry name" value="DUF11_rpt"/>
</dbReference>
<dbReference type="EMBL" id="CP104694">
    <property type="protein sequence ID" value="UXI67409.1"/>
    <property type="molecule type" value="Genomic_DNA"/>
</dbReference>
<feature type="domain" description="DUF11" evidence="2">
    <location>
        <begin position="202"/>
        <end position="322"/>
    </location>
</feature>
<dbReference type="Proteomes" id="UP001064632">
    <property type="component" value="Chromosome"/>
</dbReference>
<gene>
    <name evidence="3" type="ORF">N4264_22155</name>
</gene>
<keyword evidence="1" id="KW-0732">Signal</keyword>
<feature type="signal peptide" evidence="1">
    <location>
        <begin position="1"/>
        <end position="19"/>
    </location>
</feature>
<dbReference type="Pfam" id="PF01345">
    <property type="entry name" value="DUF11"/>
    <property type="match status" value="1"/>
</dbReference>
<keyword evidence="4" id="KW-1185">Reference proteome</keyword>
<protein>
    <submittedName>
        <fullName evidence="3">DUF11 domain-containing protein</fullName>
    </submittedName>
</protein>
<dbReference type="RefSeq" id="WP_261694379.1">
    <property type="nucleotide sequence ID" value="NZ_CP104694.1"/>
</dbReference>
<dbReference type="InterPro" id="IPR013783">
    <property type="entry name" value="Ig-like_fold"/>
</dbReference>
<name>A0ABY6BC18_9GAMM</name>
<dbReference type="Gene3D" id="2.60.40.10">
    <property type="entry name" value="Immunoglobulins"/>
    <property type="match status" value="1"/>
</dbReference>
<reference evidence="3" key="1">
    <citation type="submission" date="2022-09" db="EMBL/GenBank/DDBJ databases">
        <title>Tahibacter sp. nov., isolated from a fresh water.</title>
        <authorList>
            <person name="Baek J.H."/>
            <person name="Lee J.K."/>
            <person name="Kim J.M."/>
            <person name="Jeon C.O."/>
        </authorList>
    </citation>
    <scope>NUCLEOTIDE SEQUENCE</scope>
    <source>
        <strain evidence="3">W38</strain>
    </source>
</reference>
<accession>A0ABY6BC18</accession>
<evidence type="ECO:0000313" key="4">
    <source>
        <dbReference type="Proteomes" id="UP001064632"/>
    </source>
</evidence>
<proteinExistence type="predicted"/>